<evidence type="ECO:0000313" key="3">
    <source>
        <dbReference type="EMBL" id="MCU7693189.1"/>
    </source>
</evidence>
<dbReference type="Gene3D" id="2.40.128.270">
    <property type="match status" value="1"/>
</dbReference>
<evidence type="ECO:0000259" key="2">
    <source>
        <dbReference type="Pfam" id="PF03724"/>
    </source>
</evidence>
<proteinExistence type="predicted"/>
<organism evidence="3 4">
    <name type="scientific">Haoranjiania flava</name>
    <dbReference type="NCBI Taxonomy" id="1856322"/>
    <lineage>
        <taxon>Bacteria</taxon>
        <taxon>Pseudomonadati</taxon>
        <taxon>Bacteroidota</taxon>
        <taxon>Chitinophagia</taxon>
        <taxon>Chitinophagales</taxon>
        <taxon>Chitinophagaceae</taxon>
        <taxon>Haoranjiania</taxon>
    </lineage>
</organism>
<name>A0AAE3IK69_9BACT</name>
<sequence>MMKKLMMVLAIAVSGIMLYGCANIQSAGTSSHLMQKWRLQSIQGFSDAEVLQTKGFIDFTGAAKEHKAFSGVGCNRIFFEYRLSGNNLSFTNIGRTKMMCENIAMEEAYIALLEKVTSYQTKGHYLMLKDAGGNVLIKAVDLNWQ</sequence>
<dbReference type="InterPro" id="IPR005184">
    <property type="entry name" value="DUF306_Meta_HslJ"/>
</dbReference>
<evidence type="ECO:0000256" key="1">
    <source>
        <dbReference type="SAM" id="SignalP"/>
    </source>
</evidence>
<dbReference type="Proteomes" id="UP001209317">
    <property type="component" value="Unassembled WGS sequence"/>
</dbReference>
<feature type="signal peptide" evidence="1">
    <location>
        <begin position="1"/>
        <end position="22"/>
    </location>
</feature>
<dbReference type="RefSeq" id="WP_263036677.1">
    <property type="nucleotide sequence ID" value="NZ_JAOTPL010000001.1"/>
</dbReference>
<comment type="caution">
    <text evidence="3">The sequence shown here is derived from an EMBL/GenBank/DDBJ whole genome shotgun (WGS) entry which is preliminary data.</text>
</comment>
<dbReference type="PROSITE" id="PS51257">
    <property type="entry name" value="PROKAR_LIPOPROTEIN"/>
    <property type="match status" value="1"/>
</dbReference>
<dbReference type="EMBL" id="JAOTPL010000001">
    <property type="protein sequence ID" value="MCU7693189.1"/>
    <property type="molecule type" value="Genomic_DNA"/>
</dbReference>
<protein>
    <submittedName>
        <fullName evidence="3">META domain-containing protein</fullName>
    </submittedName>
</protein>
<reference evidence="3" key="1">
    <citation type="submission" date="2022-10" db="EMBL/GenBank/DDBJ databases">
        <authorList>
            <person name="Kim H.S."/>
            <person name="Kim J.-S."/>
            <person name="Suh M.K."/>
            <person name="Eom M.K."/>
            <person name="Lee J.-S."/>
        </authorList>
    </citation>
    <scope>NUCLEOTIDE SEQUENCE</scope>
    <source>
        <strain evidence="3">LIP-5</strain>
    </source>
</reference>
<dbReference type="PANTHER" id="PTHR35535:SF2">
    <property type="entry name" value="DUF306 DOMAIN-CONTAINING PROTEIN"/>
    <property type="match status" value="1"/>
</dbReference>
<dbReference type="InterPro" id="IPR038670">
    <property type="entry name" value="HslJ-like_sf"/>
</dbReference>
<evidence type="ECO:0000313" key="4">
    <source>
        <dbReference type="Proteomes" id="UP001209317"/>
    </source>
</evidence>
<dbReference type="AlphaFoldDB" id="A0AAE3IK69"/>
<feature type="chain" id="PRO_5042205430" evidence="1">
    <location>
        <begin position="23"/>
        <end position="145"/>
    </location>
</feature>
<keyword evidence="1" id="KW-0732">Signal</keyword>
<dbReference type="PANTHER" id="PTHR35535">
    <property type="entry name" value="HEAT SHOCK PROTEIN HSLJ"/>
    <property type="match status" value="1"/>
</dbReference>
<feature type="domain" description="DUF306" evidence="2">
    <location>
        <begin position="35"/>
        <end position="137"/>
    </location>
</feature>
<dbReference type="InterPro" id="IPR053147">
    <property type="entry name" value="Hsp_HslJ-like"/>
</dbReference>
<dbReference type="Pfam" id="PF03724">
    <property type="entry name" value="META"/>
    <property type="match status" value="1"/>
</dbReference>
<accession>A0AAE3IK69</accession>
<gene>
    <name evidence="3" type="ORF">OD355_01520</name>
</gene>
<keyword evidence="4" id="KW-1185">Reference proteome</keyword>